<protein>
    <submittedName>
        <fullName evidence="10">AP-3 complex subunit delta-1</fullName>
    </submittedName>
</protein>
<dbReference type="GO" id="GO:0006896">
    <property type="term" value="P:Golgi to vacuole transport"/>
    <property type="evidence" value="ECO:0007669"/>
    <property type="project" value="TreeGrafter"/>
</dbReference>
<evidence type="ECO:0000256" key="6">
    <source>
        <dbReference type="ARBA" id="ARBA00023136"/>
    </source>
</evidence>
<evidence type="ECO:0000256" key="4">
    <source>
        <dbReference type="ARBA" id="ARBA00022737"/>
    </source>
</evidence>
<dbReference type="SUPFAM" id="SSF48371">
    <property type="entry name" value="ARM repeat"/>
    <property type="match status" value="1"/>
</dbReference>
<keyword evidence="5" id="KW-0653">Protein transport</keyword>
<accession>A0AAD5UF84</accession>
<dbReference type="Pfam" id="PF01602">
    <property type="entry name" value="Adaptin_N"/>
    <property type="match status" value="1"/>
</dbReference>
<name>A0AAD5UF84_9FUNG</name>
<gene>
    <name evidence="10" type="primary">AP3D1</name>
    <name evidence="10" type="ORF">HK103_005543</name>
</gene>
<dbReference type="Pfam" id="PF26171">
    <property type="entry name" value="Mu_AP3"/>
    <property type="match status" value="1"/>
</dbReference>
<evidence type="ECO:0000256" key="5">
    <source>
        <dbReference type="ARBA" id="ARBA00022927"/>
    </source>
</evidence>
<proteinExistence type="inferred from homology"/>
<keyword evidence="6" id="KW-0472">Membrane</keyword>
<keyword evidence="4" id="KW-0677">Repeat</keyword>
<comment type="similarity">
    <text evidence="2">Belongs to the adaptor complexes large subunit family.</text>
</comment>
<dbReference type="PANTHER" id="PTHR22781">
    <property type="entry name" value="DELTA ADAPTIN-RELATED"/>
    <property type="match status" value="1"/>
</dbReference>
<dbReference type="AlphaFoldDB" id="A0AAD5UF84"/>
<dbReference type="PANTHER" id="PTHR22781:SF12">
    <property type="entry name" value="AP-3 COMPLEX SUBUNIT DELTA-1"/>
    <property type="match status" value="1"/>
</dbReference>
<comment type="subcellular location">
    <subcellularLocation>
        <location evidence="1">Endomembrane system</location>
    </subcellularLocation>
</comment>
<evidence type="ECO:0000313" key="10">
    <source>
        <dbReference type="EMBL" id="KAJ3256414.1"/>
    </source>
</evidence>
<dbReference type="InterPro" id="IPR002553">
    <property type="entry name" value="Clathrin/coatomer_adapt-like_N"/>
</dbReference>
<evidence type="ECO:0000256" key="3">
    <source>
        <dbReference type="ARBA" id="ARBA00022448"/>
    </source>
</evidence>
<dbReference type="InterPro" id="IPR016024">
    <property type="entry name" value="ARM-type_fold"/>
</dbReference>
<feature type="region of interest" description="Disordered" evidence="7">
    <location>
        <begin position="464"/>
        <end position="499"/>
    </location>
</feature>
<feature type="compositionally biased region" description="Basic residues" evidence="7">
    <location>
        <begin position="487"/>
        <end position="496"/>
    </location>
</feature>
<evidence type="ECO:0000256" key="1">
    <source>
        <dbReference type="ARBA" id="ARBA00004308"/>
    </source>
</evidence>
<evidence type="ECO:0000256" key="7">
    <source>
        <dbReference type="SAM" id="MobiDB-lite"/>
    </source>
</evidence>
<evidence type="ECO:0000256" key="2">
    <source>
        <dbReference type="ARBA" id="ARBA00006613"/>
    </source>
</evidence>
<dbReference type="GO" id="GO:0006623">
    <property type="term" value="P:protein targeting to vacuole"/>
    <property type="evidence" value="ECO:0007669"/>
    <property type="project" value="TreeGrafter"/>
</dbReference>
<dbReference type="EMBL" id="JADGKB010000051">
    <property type="protein sequence ID" value="KAJ3256414.1"/>
    <property type="molecule type" value="Genomic_DNA"/>
</dbReference>
<evidence type="ECO:0000313" key="11">
    <source>
        <dbReference type="Proteomes" id="UP001210925"/>
    </source>
</evidence>
<reference evidence="10" key="1">
    <citation type="submission" date="2020-05" db="EMBL/GenBank/DDBJ databases">
        <title>Phylogenomic resolution of chytrid fungi.</title>
        <authorList>
            <person name="Stajich J.E."/>
            <person name="Amses K."/>
            <person name="Simmons R."/>
            <person name="Seto K."/>
            <person name="Myers J."/>
            <person name="Bonds A."/>
            <person name="Quandt C.A."/>
            <person name="Barry K."/>
            <person name="Liu P."/>
            <person name="Grigoriev I."/>
            <person name="Longcore J.E."/>
            <person name="James T.Y."/>
        </authorList>
    </citation>
    <scope>NUCLEOTIDE SEQUENCE</scope>
    <source>
        <strain evidence="10">PLAUS21</strain>
    </source>
</reference>
<evidence type="ECO:0000259" key="8">
    <source>
        <dbReference type="Pfam" id="PF01602"/>
    </source>
</evidence>
<dbReference type="GO" id="GO:0010008">
    <property type="term" value="C:endosome membrane"/>
    <property type="evidence" value="ECO:0007669"/>
    <property type="project" value="TreeGrafter"/>
</dbReference>
<dbReference type="InterPro" id="IPR058898">
    <property type="entry name" value="Mu_AP3"/>
</dbReference>
<dbReference type="Proteomes" id="UP001210925">
    <property type="component" value="Unassembled WGS sequence"/>
</dbReference>
<dbReference type="InterPro" id="IPR011989">
    <property type="entry name" value="ARM-like"/>
</dbReference>
<dbReference type="Gene3D" id="1.25.10.10">
    <property type="entry name" value="Leucine-rich Repeat Variant"/>
    <property type="match status" value="1"/>
</dbReference>
<keyword evidence="11" id="KW-1185">Reference proteome</keyword>
<feature type="compositionally biased region" description="Basic and acidic residues" evidence="7">
    <location>
        <begin position="464"/>
        <end position="476"/>
    </location>
</feature>
<dbReference type="InterPro" id="IPR017105">
    <property type="entry name" value="AP3_complex_dsu"/>
</dbReference>
<organism evidence="10 11">
    <name type="scientific">Boothiomyces macroporosus</name>
    <dbReference type="NCBI Taxonomy" id="261099"/>
    <lineage>
        <taxon>Eukaryota</taxon>
        <taxon>Fungi</taxon>
        <taxon>Fungi incertae sedis</taxon>
        <taxon>Chytridiomycota</taxon>
        <taxon>Chytridiomycota incertae sedis</taxon>
        <taxon>Chytridiomycetes</taxon>
        <taxon>Rhizophydiales</taxon>
        <taxon>Terramycetaceae</taxon>
        <taxon>Boothiomyces</taxon>
    </lineage>
</organism>
<evidence type="ECO:0000259" key="9">
    <source>
        <dbReference type="Pfam" id="PF26171"/>
    </source>
</evidence>
<feature type="domain" description="AP-3 complex subunit delta Mu C-terminal" evidence="9">
    <location>
        <begin position="609"/>
        <end position="694"/>
    </location>
</feature>
<keyword evidence="3" id="KW-0813">Transport</keyword>
<feature type="domain" description="Clathrin/coatomer adaptor adaptin-like N-terminal" evidence="8">
    <location>
        <begin position="7"/>
        <end position="327"/>
    </location>
</feature>
<comment type="caution">
    <text evidence="10">The sequence shown here is derived from an EMBL/GenBank/DDBJ whole genome shotgun (WGS) entry which is preliminary data.</text>
</comment>
<sequence>MTHFSALTPFEPRLIKKLASPLINIIETTRAMSVVYECINTIITGGMISEQNIGTAEDEKLVSVCMNKLKVFLEQSDQNLKYLGLYAVGKLLQVRPQMVSEHRDAILKCMEDEDVSIRTRALELISGLVTPKSLFGIVKRLLVHLAESETNNLTTEEISYRSLVAKTVIASCSKDMYANITNFEWYIHVLVDLSYFPGVEAGNLIRDQLIDVCVRVKETPLLSDKTFLTGKSNAQVLYAAAWICGEYASSSLDLEKILYIVIAPENVALDASIQVVYLFTFLKLFSKYAKHATPEVIQLLSDSLDIYIGSPELNVQERAITIKQILVDCKPKPDNPWSNSQDSSDLPWSNSNIEKLFQGEFNPVTQKAIEKVNPPENLNLDDWLVEPPLDLPPSRIQSIYVPEPPTTDNPSLDRSAYILGSNNNIKTDDTSNIPIVRLSIEEPLQVGEKPLQFQGRFSSVMNRPEVKQYELNKTTDEAQEPAESPKKAKKKKAKKSKKDESVTEVERELVLWQNQELCLKSYKWVYEKKDSVQVEFHASLHEISSDAHIKFAIVPSTELQESNESLPFIPVQFDLPYLVSIPNNLPMTPEKFLHLLQNPPSSGFGSTGSTNLIPPSTLVFAEAVGQISRHLNFTTVEILPNAASIYGYTWYGMHIVGLVKERTNKHGKVIISVEIKSGNSATVDLVVDELSQLVSTWTV</sequence>
<dbReference type="GO" id="GO:0030123">
    <property type="term" value="C:AP-3 adaptor complex"/>
    <property type="evidence" value="ECO:0007669"/>
    <property type="project" value="InterPro"/>
</dbReference>